<organism evidence="2 3">
    <name type="scientific">Streptomyces zagrosensis</name>
    <dbReference type="NCBI Taxonomy" id="1042984"/>
    <lineage>
        <taxon>Bacteria</taxon>
        <taxon>Bacillati</taxon>
        <taxon>Actinomycetota</taxon>
        <taxon>Actinomycetes</taxon>
        <taxon>Kitasatosporales</taxon>
        <taxon>Streptomycetaceae</taxon>
        <taxon>Streptomyces</taxon>
    </lineage>
</organism>
<feature type="region of interest" description="Disordered" evidence="1">
    <location>
        <begin position="72"/>
        <end position="115"/>
    </location>
</feature>
<evidence type="ECO:0000313" key="3">
    <source>
        <dbReference type="Proteomes" id="UP000588098"/>
    </source>
</evidence>
<accession>A0A7W9V2L0</accession>
<evidence type="ECO:0000256" key="1">
    <source>
        <dbReference type="SAM" id="MobiDB-lite"/>
    </source>
</evidence>
<reference evidence="2 3" key="1">
    <citation type="submission" date="2020-08" db="EMBL/GenBank/DDBJ databases">
        <title>Genomic Encyclopedia of Type Strains, Phase III (KMG-III): the genomes of soil and plant-associated and newly described type strains.</title>
        <authorList>
            <person name="Whitman W."/>
        </authorList>
    </citation>
    <scope>NUCLEOTIDE SEQUENCE [LARGE SCALE GENOMIC DNA]</scope>
    <source>
        <strain evidence="2 3">CECT 8305</strain>
    </source>
</reference>
<feature type="compositionally biased region" description="Low complexity" evidence="1">
    <location>
        <begin position="72"/>
        <end position="90"/>
    </location>
</feature>
<comment type="caution">
    <text evidence="2">The sequence shown here is derived from an EMBL/GenBank/DDBJ whole genome shotgun (WGS) entry which is preliminary data.</text>
</comment>
<proteinExistence type="predicted"/>
<gene>
    <name evidence="2" type="ORF">FHS42_006061</name>
</gene>
<name>A0A7W9V2L0_9ACTN</name>
<dbReference type="AlphaFoldDB" id="A0A7W9V2L0"/>
<keyword evidence="3" id="KW-1185">Reference proteome</keyword>
<dbReference type="RefSeq" id="WP_184577293.1">
    <property type="nucleotide sequence ID" value="NZ_JACHJL010000020.1"/>
</dbReference>
<protein>
    <submittedName>
        <fullName evidence="2">Uncharacterized protein</fullName>
    </submittedName>
</protein>
<sequence length="115" mass="12088">MDSEIRKNRKPGAGKLTSERAAYFQLMEQGYSTRVAARIVGIDLRTGKKWRNGHHAPGKGLKVVSSDLPGARADARATGAGGTASAVAVSPPHTQLNWNSAAGLGSREPCPPALR</sequence>
<dbReference type="Proteomes" id="UP000588098">
    <property type="component" value="Unassembled WGS sequence"/>
</dbReference>
<dbReference type="EMBL" id="JACHJL010000020">
    <property type="protein sequence ID" value="MBB5938969.1"/>
    <property type="molecule type" value="Genomic_DNA"/>
</dbReference>
<evidence type="ECO:0000313" key="2">
    <source>
        <dbReference type="EMBL" id="MBB5938969.1"/>
    </source>
</evidence>